<dbReference type="OrthoDB" id="5428040at2759"/>
<dbReference type="RefSeq" id="XP_025594118.1">
    <property type="nucleotide sequence ID" value="XM_025725528.1"/>
</dbReference>
<dbReference type="AlphaFoldDB" id="A0A2L2THF7"/>
<protein>
    <submittedName>
        <fullName evidence="2">Uncharacterized protein</fullName>
    </submittedName>
</protein>
<proteinExistence type="predicted"/>
<evidence type="ECO:0000313" key="3">
    <source>
        <dbReference type="Proteomes" id="UP000245910"/>
    </source>
</evidence>
<keyword evidence="1" id="KW-0812">Transmembrane</keyword>
<keyword evidence="3" id="KW-1185">Reference proteome</keyword>
<reference evidence="3" key="1">
    <citation type="submission" date="2014-10" db="EMBL/GenBank/DDBJ databases">
        <authorList>
            <person name="King R."/>
        </authorList>
    </citation>
    <scope>NUCLEOTIDE SEQUENCE [LARGE SCALE GENOMIC DNA]</scope>
    <source>
        <strain evidence="3">A3/5</strain>
    </source>
</reference>
<evidence type="ECO:0000256" key="1">
    <source>
        <dbReference type="SAM" id="Phobius"/>
    </source>
</evidence>
<dbReference type="KEGG" id="fvn:FVRRES_10481"/>
<feature type="transmembrane region" description="Helical" evidence="1">
    <location>
        <begin position="674"/>
        <end position="700"/>
    </location>
</feature>
<feature type="transmembrane region" description="Helical" evidence="1">
    <location>
        <begin position="210"/>
        <end position="233"/>
    </location>
</feature>
<sequence>MAQYSQVYNVDDHDSNVNTGRTVYHSTTNPHHPSDYRPYNAEKQAPFPAATELNPHAFNQHPTQQYAATNPQPRTIQRQPWQRRVGYLGWWIIGLGTIVMLAASAFLVFIWYGASLARRQLPRPKLWDSIVFDDNAARVVTLCSAAIRVAMDFQIGLLAASMAAIILETTGTRLSDLASLSLSRAFVDGASPWDIFLIARHRTSRKAVSINWVLPLLSFVIGSAMTLASTIMLSDFKMFQIAAPRTTRSIALGFDLQKAMADPAGTSFWQSKPQAHWRFAETRLNATDHNSALKHVSDTGDIYQASLPFDTMEDRASLQYYEGPAIVTNSRTVCVAPTLTNATIEYQYTGSELTEGLYLHAEVDTLASWDSGPRINGSQVAQITCRLNNYWDETSDSWPLSICSFPNIDTSAVNMSLKDPLSGRPYTFQSVLLLNASSILNLATVIPSWTGSTENWATVAAIDDLQMDKFVMDGPWTAAFAANGSEILQATVCFTTPTMPLLYNVTMSGKAILSEPRSQAKLNELKQKSANGTKYLEQLGIGGPSLDLMARGILDLKVHSDPQSLATQDFEVVDAAIGNLIRMSLFDFQIAGGWAFNNDAVMGYLASWLLWPANSEHSFLVQKILHDTGDPSIAVQALFSRFAQMIFHDMLPYWTRKQSIITVNVKRVLVPSQWTGLIIVLSLIVSHMALMLVTVGWFLASTKLSILGNTWQAVSQIVSPETSAVLQTVSSRGMTDDEVQKWITTTAFDDHIHSLSTSVDNGELNVRRR</sequence>
<keyword evidence="1" id="KW-0472">Membrane</keyword>
<keyword evidence="1" id="KW-1133">Transmembrane helix</keyword>
<organism evidence="2 3">
    <name type="scientific">Fusarium venenatum</name>
    <dbReference type="NCBI Taxonomy" id="56646"/>
    <lineage>
        <taxon>Eukaryota</taxon>
        <taxon>Fungi</taxon>
        <taxon>Dikarya</taxon>
        <taxon>Ascomycota</taxon>
        <taxon>Pezizomycotina</taxon>
        <taxon>Sordariomycetes</taxon>
        <taxon>Hypocreomycetidae</taxon>
        <taxon>Hypocreales</taxon>
        <taxon>Nectriaceae</taxon>
        <taxon>Fusarium</taxon>
    </lineage>
</organism>
<dbReference type="GeneID" id="37262119"/>
<dbReference type="EMBL" id="LN649231">
    <property type="protein sequence ID" value="CEI70404.1"/>
    <property type="molecule type" value="Genomic_DNA"/>
</dbReference>
<name>A0A2L2THF7_9HYPO</name>
<accession>A0A2L2THF7</accession>
<feature type="transmembrane region" description="Helical" evidence="1">
    <location>
        <begin position="88"/>
        <end position="114"/>
    </location>
</feature>
<dbReference type="Proteomes" id="UP000245910">
    <property type="component" value="Chromosome III"/>
</dbReference>
<evidence type="ECO:0000313" key="2">
    <source>
        <dbReference type="EMBL" id="CEI70404.1"/>
    </source>
</evidence>